<gene>
    <name evidence="3" type="ORF">ACFQJ6_04160</name>
</gene>
<feature type="region of interest" description="Disordered" evidence="1">
    <location>
        <begin position="1"/>
        <end position="38"/>
    </location>
</feature>
<organism evidence="3 4">
    <name type="scientific">Halorussus caseinilyticus</name>
    <dbReference type="NCBI Taxonomy" id="3034025"/>
    <lineage>
        <taxon>Archaea</taxon>
        <taxon>Methanobacteriati</taxon>
        <taxon>Methanobacteriota</taxon>
        <taxon>Stenosarchaea group</taxon>
        <taxon>Halobacteria</taxon>
        <taxon>Halobacteriales</taxon>
        <taxon>Haladaptataceae</taxon>
        <taxon>Halorussus</taxon>
    </lineage>
</organism>
<feature type="domain" description="DUF7995" evidence="2">
    <location>
        <begin position="97"/>
        <end position="178"/>
    </location>
</feature>
<evidence type="ECO:0000313" key="3">
    <source>
        <dbReference type="EMBL" id="MFC7079467.1"/>
    </source>
</evidence>
<sequence>MTQRNSDHEELRPLGEATHVPDDKLSNSSDEEPSQQRLDAVATRYPNETTATESECSSCGVSIPAERTKCRFCLVNHLNSSKEEQSSSDTEWTLLHVVHFVVEASTFDSAVAKGTAAAGLLAKADRDSAVDDCQLISEFDEEPASQLADKWPSLSEAVRVTSNSGRQLLETARELTEWQDTTQLHHDGEHATFLYDESGRGVHDENRLVALLEDADDMWLVPAIALQQSVEDATTDSQQRERPNRRQLECRECDRNTRHRFLDFETVPDDEWSGQPMWECHVCGMPRYGPEPKVGK</sequence>
<dbReference type="AlphaFoldDB" id="A0ABD5WFU5"/>
<dbReference type="Proteomes" id="UP001596407">
    <property type="component" value="Unassembled WGS sequence"/>
</dbReference>
<reference evidence="3 4" key="1">
    <citation type="journal article" date="2019" name="Int. J. Syst. Evol. Microbiol.">
        <title>The Global Catalogue of Microorganisms (GCM) 10K type strain sequencing project: providing services to taxonomists for standard genome sequencing and annotation.</title>
        <authorList>
            <consortium name="The Broad Institute Genomics Platform"/>
            <consortium name="The Broad Institute Genome Sequencing Center for Infectious Disease"/>
            <person name="Wu L."/>
            <person name="Ma J."/>
        </authorList>
    </citation>
    <scope>NUCLEOTIDE SEQUENCE [LARGE SCALE GENOMIC DNA]</scope>
    <source>
        <strain evidence="3 4">DT72</strain>
    </source>
</reference>
<proteinExistence type="predicted"/>
<feature type="compositionally biased region" description="Basic and acidic residues" evidence="1">
    <location>
        <begin position="1"/>
        <end position="25"/>
    </location>
</feature>
<accession>A0ABD5WFU5</accession>
<keyword evidence="4" id="KW-1185">Reference proteome</keyword>
<dbReference type="Pfam" id="PF25958">
    <property type="entry name" value="DUF7995"/>
    <property type="match status" value="1"/>
</dbReference>
<protein>
    <recommendedName>
        <fullName evidence="2">DUF7995 domain-containing protein</fullName>
    </recommendedName>
</protein>
<evidence type="ECO:0000256" key="1">
    <source>
        <dbReference type="SAM" id="MobiDB-lite"/>
    </source>
</evidence>
<evidence type="ECO:0000313" key="4">
    <source>
        <dbReference type="Proteomes" id="UP001596407"/>
    </source>
</evidence>
<name>A0ABD5WFU5_9EURY</name>
<dbReference type="GeneID" id="79305918"/>
<dbReference type="RefSeq" id="WP_276282932.1">
    <property type="nucleotide sequence ID" value="NZ_CP119813.1"/>
</dbReference>
<dbReference type="EMBL" id="JBHSZH010000004">
    <property type="protein sequence ID" value="MFC7079467.1"/>
    <property type="molecule type" value="Genomic_DNA"/>
</dbReference>
<dbReference type="InterPro" id="IPR058308">
    <property type="entry name" value="DUF7995"/>
</dbReference>
<evidence type="ECO:0000259" key="2">
    <source>
        <dbReference type="Pfam" id="PF25958"/>
    </source>
</evidence>
<comment type="caution">
    <text evidence="3">The sequence shown here is derived from an EMBL/GenBank/DDBJ whole genome shotgun (WGS) entry which is preliminary data.</text>
</comment>